<evidence type="ECO:0000313" key="1">
    <source>
        <dbReference type="EMBL" id="QDS87007.1"/>
    </source>
</evidence>
<organism evidence="1 2">
    <name type="scientific">Rosistilla ulvae</name>
    <dbReference type="NCBI Taxonomy" id="1930277"/>
    <lineage>
        <taxon>Bacteria</taxon>
        <taxon>Pseudomonadati</taxon>
        <taxon>Planctomycetota</taxon>
        <taxon>Planctomycetia</taxon>
        <taxon>Pirellulales</taxon>
        <taxon>Pirellulaceae</taxon>
        <taxon>Rosistilla</taxon>
    </lineage>
</organism>
<accession>A0A517LWM6</accession>
<protein>
    <recommendedName>
        <fullName evidence="3">Methyltransferase domain-containing protein</fullName>
    </recommendedName>
</protein>
<evidence type="ECO:0008006" key="3">
    <source>
        <dbReference type="Google" id="ProtNLM"/>
    </source>
</evidence>
<sequence>MLDPSNNLLVQANPPFRYLKQFNSEEFAKKASCRDRLRQSDTRWFPGDYLSSVFARELCERQALPFKEVLESFEFFACVRNRIRSKSVADLCCGHGLVGILFAMFDRDVEDVCLLDKVRPPSFDLILAAAQAVAPWTEAKIRYVEAPLKRALDHLDAGTAILGVHACGAKTDQCIAHAISLRGTVALLPCCRQHRLHPAPECLKNVLGADVAIDVDRTYRMHAAGYRVRWDYISPSITEMNRVLIGRPQPQIDITPDTPAVASAGQ</sequence>
<dbReference type="Proteomes" id="UP000319557">
    <property type="component" value="Chromosome"/>
</dbReference>
<dbReference type="EMBL" id="CP036261">
    <property type="protein sequence ID" value="QDS87007.1"/>
    <property type="molecule type" value="Genomic_DNA"/>
</dbReference>
<name>A0A517LWM6_9BACT</name>
<evidence type="ECO:0000313" key="2">
    <source>
        <dbReference type="Proteomes" id="UP000319557"/>
    </source>
</evidence>
<gene>
    <name evidence="1" type="ORF">EC9_11820</name>
</gene>
<proteinExistence type="predicted"/>
<dbReference type="AlphaFoldDB" id="A0A517LWM6"/>
<dbReference type="RefSeq" id="WP_145343113.1">
    <property type="nucleotide sequence ID" value="NZ_CP036261.1"/>
</dbReference>
<dbReference type="KEGG" id="ruv:EC9_11820"/>
<dbReference type="OrthoDB" id="245630at2"/>
<keyword evidence="2" id="KW-1185">Reference proteome</keyword>
<reference evidence="1 2" key="1">
    <citation type="submission" date="2019-02" db="EMBL/GenBank/DDBJ databases">
        <title>Deep-cultivation of Planctomycetes and their phenomic and genomic characterization uncovers novel biology.</title>
        <authorList>
            <person name="Wiegand S."/>
            <person name="Jogler M."/>
            <person name="Boedeker C."/>
            <person name="Pinto D."/>
            <person name="Vollmers J."/>
            <person name="Rivas-Marin E."/>
            <person name="Kohn T."/>
            <person name="Peeters S.H."/>
            <person name="Heuer A."/>
            <person name="Rast P."/>
            <person name="Oberbeckmann S."/>
            <person name="Bunk B."/>
            <person name="Jeske O."/>
            <person name="Meyerdierks A."/>
            <person name="Storesund J.E."/>
            <person name="Kallscheuer N."/>
            <person name="Luecker S."/>
            <person name="Lage O.M."/>
            <person name="Pohl T."/>
            <person name="Merkel B.J."/>
            <person name="Hornburger P."/>
            <person name="Mueller R.-W."/>
            <person name="Bruemmer F."/>
            <person name="Labrenz M."/>
            <person name="Spormann A.M."/>
            <person name="Op den Camp H."/>
            <person name="Overmann J."/>
            <person name="Amann R."/>
            <person name="Jetten M.S.M."/>
            <person name="Mascher T."/>
            <person name="Medema M.H."/>
            <person name="Devos D.P."/>
            <person name="Kaster A.-K."/>
            <person name="Ovreas L."/>
            <person name="Rohde M."/>
            <person name="Galperin M.Y."/>
            <person name="Jogler C."/>
        </authorList>
    </citation>
    <scope>NUCLEOTIDE SEQUENCE [LARGE SCALE GENOMIC DNA]</scope>
    <source>
        <strain evidence="1 2">EC9</strain>
    </source>
</reference>